<dbReference type="AlphaFoldDB" id="A0AAD4AEG2"/>
<name>A0AAD4AEG2_9GAMM</name>
<organism evidence="1 2">
    <name type="scientific">Pseudoalteromonas citrea</name>
    <dbReference type="NCBI Taxonomy" id="43655"/>
    <lineage>
        <taxon>Bacteria</taxon>
        <taxon>Pseudomonadati</taxon>
        <taxon>Pseudomonadota</taxon>
        <taxon>Gammaproteobacteria</taxon>
        <taxon>Alteromonadales</taxon>
        <taxon>Pseudoalteromonadaceae</taxon>
        <taxon>Pseudoalteromonas</taxon>
    </lineage>
</organism>
<reference evidence="1" key="1">
    <citation type="journal article" date="2012" name="J. Bacteriol.">
        <title>Genome sequences of type strains of seven species of the marine bacterium Pseudoalteromonas.</title>
        <authorList>
            <person name="Xie B.B."/>
            <person name="Shu Y.L."/>
            <person name="Qin Q.L."/>
            <person name="Rong J.C."/>
            <person name="Zhang X.Y."/>
            <person name="Chen X.L."/>
            <person name="Shi M."/>
            <person name="He H.L."/>
            <person name="Zhou B.C."/>
            <person name="Zhang Y.Z."/>
        </authorList>
    </citation>
    <scope>NUCLEOTIDE SEQUENCE</scope>
    <source>
        <strain evidence="1">DSM 8771</strain>
    </source>
</reference>
<protein>
    <submittedName>
        <fullName evidence="1">Uncharacterized protein</fullName>
    </submittedName>
</protein>
<dbReference type="Proteomes" id="UP000016487">
    <property type="component" value="Unassembled WGS sequence"/>
</dbReference>
<evidence type="ECO:0000313" key="2">
    <source>
        <dbReference type="Proteomes" id="UP000016487"/>
    </source>
</evidence>
<evidence type="ECO:0000313" key="1">
    <source>
        <dbReference type="EMBL" id="KAF7764440.1"/>
    </source>
</evidence>
<sequence>MKVGDSDNGFGHGVMRQLKSLVWPHFCLPEFISGSRFCFAPWR</sequence>
<gene>
    <name evidence="1" type="ORF">PCIT_b0442</name>
</gene>
<comment type="caution">
    <text evidence="1">The sequence shown here is derived from an EMBL/GenBank/DDBJ whole genome shotgun (WGS) entry which is preliminary data.</text>
</comment>
<reference evidence="1" key="2">
    <citation type="submission" date="2015-03" db="EMBL/GenBank/DDBJ databases">
        <title>Genome sequence of Pseudoalteromonas citrea.</title>
        <authorList>
            <person name="Xie B.-B."/>
            <person name="Rong J.-C."/>
            <person name="Qin Q.-L."/>
            <person name="Zhang Y.-Z."/>
        </authorList>
    </citation>
    <scope>NUCLEOTIDE SEQUENCE</scope>
    <source>
        <strain evidence="1">DSM 8771</strain>
    </source>
</reference>
<accession>A0AAD4AEG2</accession>
<proteinExistence type="predicted"/>
<dbReference type="EMBL" id="AHBZ03000027">
    <property type="protein sequence ID" value="KAF7764440.1"/>
    <property type="molecule type" value="Genomic_DNA"/>
</dbReference>